<feature type="compositionally biased region" description="Basic residues" evidence="1">
    <location>
        <begin position="52"/>
        <end position="63"/>
    </location>
</feature>
<reference evidence="2 3" key="1">
    <citation type="submission" date="2022-11" db="EMBL/GenBank/DDBJ databases">
        <title>Whole genome sequence of Eschrichtius robustus ER-17-0199.</title>
        <authorList>
            <person name="Bruniche-Olsen A."/>
            <person name="Black A.N."/>
            <person name="Fields C.J."/>
            <person name="Walden K."/>
            <person name="Dewoody J.A."/>
        </authorList>
    </citation>
    <scope>NUCLEOTIDE SEQUENCE [LARGE SCALE GENOMIC DNA]</scope>
    <source>
        <strain evidence="2">ER-17-0199</strain>
        <tissue evidence="2">Blubber</tissue>
    </source>
</reference>
<comment type="caution">
    <text evidence="2">The sequence shown here is derived from an EMBL/GenBank/DDBJ whole genome shotgun (WGS) entry which is preliminary data.</text>
</comment>
<dbReference type="AlphaFoldDB" id="A0AB34GLQ7"/>
<feature type="region of interest" description="Disordered" evidence="1">
    <location>
        <begin position="112"/>
        <end position="133"/>
    </location>
</feature>
<dbReference type="EMBL" id="JAIQCJ010002147">
    <property type="protein sequence ID" value="KAJ8781256.1"/>
    <property type="molecule type" value="Genomic_DNA"/>
</dbReference>
<feature type="region of interest" description="Disordered" evidence="1">
    <location>
        <begin position="43"/>
        <end position="66"/>
    </location>
</feature>
<evidence type="ECO:0000313" key="3">
    <source>
        <dbReference type="Proteomes" id="UP001159641"/>
    </source>
</evidence>
<name>A0AB34GLQ7_ESCRO</name>
<proteinExistence type="predicted"/>
<keyword evidence="3" id="KW-1185">Reference proteome</keyword>
<evidence type="ECO:0000313" key="2">
    <source>
        <dbReference type="EMBL" id="KAJ8781256.1"/>
    </source>
</evidence>
<sequence>MPEVRVRAPFASAVLLLTVGAVGVLARVQWCVELKLQQSPDLGTSQWPWEKKRQRQPRTRRARALGGGAAWSRSWILQDLRTGSSCPTWKPRGGLPPLSGVPRGSLPVTAGLALAPREPASRRPTGPAGSRQRVGLSRLSVPCFPLPAWGLEICTP</sequence>
<organism evidence="2 3">
    <name type="scientific">Eschrichtius robustus</name>
    <name type="common">California gray whale</name>
    <name type="synonym">Eschrichtius gibbosus</name>
    <dbReference type="NCBI Taxonomy" id="9764"/>
    <lineage>
        <taxon>Eukaryota</taxon>
        <taxon>Metazoa</taxon>
        <taxon>Chordata</taxon>
        <taxon>Craniata</taxon>
        <taxon>Vertebrata</taxon>
        <taxon>Euteleostomi</taxon>
        <taxon>Mammalia</taxon>
        <taxon>Eutheria</taxon>
        <taxon>Laurasiatheria</taxon>
        <taxon>Artiodactyla</taxon>
        <taxon>Whippomorpha</taxon>
        <taxon>Cetacea</taxon>
        <taxon>Mysticeti</taxon>
        <taxon>Eschrichtiidae</taxon>
        <taxon>Eschrichtius</taxon>
    </lineage>
</organism>
<dbReference type="Proteomes" id="UP001159641">
    <property type="component" value="Unassembled WGS sequence"/>
</dbReference>
<protein>
    <submittedName>
        <fullName evidence="2">Uncharacterized protein</fullName>
    </submittedName>
</protein>
<evidence type="ECO:0000256" key="1">
    <source>
        <dbReference type="SAM" id="MobiDB-lite"/>
    </source>
</evidence>
<gene>
    <name evidence="2" type="ORF">J1605_011240</name>
</gene>
<accession>A0AB34GLQ7</accession>